<evidence type="ECO:0000256" key="1">
    <source>
        <dbReference type="SAM" id="MobiDB-lite"/>
    </source>
</evidence>
<comment type="caution">
    <text evidence="2">The sequence shown here is derived from an EMBL/GenBank/DDBJ whole genome shotgun (WGS) entry which is preliminary data.</text>
</comment>
<keyword evidence="3" id="KW-1185">Reference proteome</keyword>
<reference evidence="2 3" key="1">
    <citation type="submission" date="2019-04" db="EMBL/GenBank/DDBJ databases">
        <title>Annotation for the trematode Fasciola gigantica.</title>
        <authorList>
            <person name="Choi Y.-J."/>
        </authorList>
    </citation>
    <scope>NUCLEOTIDE SEQUENCE [LARGE SCALE GENOMIC DNA]</scope>
    <source>
        <strain evidence="2">Uganda_cow_1</strain>
    </source>
</reference>
<feature type="non-terminal residue" evidence="2">
    <location>
        <position position="1"/>
    </location>
</feature>
<dbReference type="Proteomes" id="UP000316759">
    <property type="component" value="Unassembled WGS sequence"/>
</dbReference>
<feature type="region of interest" description="Disordered" evidence="1">
    <location>
        <begin position="1"/>
        <end position="57"/>
    </location>
</feature>
<evidence type="ECO:0000313" key="2">
    <source>
        <dbReference type="EMBL" id="TPP56130.1"/>
    </source>
</evidence>
<gene>
    <name evidence="2" type="ORF">FGIG_12585</name>
</gene>
<dbReference type="EMBL" id="SUNJ01014980">
    <property type="protein sequence ID" value="TPP56130.1"/>
    <property type="molecule type" value="Genomic_DNA"/>
</dbReference>
<feature type="compositionally biased region" description="Polar residues" evidence="1">
    <location>
        <begin position="47"/>
        <end position="57"/>
    </location>
</feature>
<evidence type="ECO:0000313" key="3">
    <source>
        <dbReference type="Proteomes" id="UP000316759"/>
    </source>
</evidence>
<sequence length="186" mass="19953">SNQEVQDRPSVGKPPVIRQTTDGYNEPEPAESFPRPPVEAVLPETTPPKQSTPTQIRVTRSPWTSCLNPCAPVGSVMRALNSRQPAPMFGEQIQYSAPDSTHEQPTFGQIHINPVYPESPTSGGVAQTFGNPVTAYQSPCSNTPAHVHILMQTPHVTERFPALALVSDSILSHLSLSCHGLSGIGG</sequence>
<proteinExistence type="predicted"/>
<accession>A0A504YDK7</accession>
<dbReference type="AlphaFoldDB" id="A0A504YDK7"/>
<protein>
    <submittedName>
        <fullName evidence="2">Uncharacterized protein</fullName>
    </submittedName>
</protein>
<organism evidence="2 3">
    <name type="scientific">Fasciola gigantica</name>
    <name type="common">Giant liver fluke</name>
    <dbReference type="NCBI Taxonomy" id="46835"/>
    <lineage>
        <taxon>Eukaryota</taxon>
        <taxon>Metazoa</taxon>
        <taxon>Spiralia</taxon>
        <taxon>Lophotrochozoa</taxon>
        <taxon>Platyhelminthes</taxon>
        <taxon>Trematoda</taxon>
        <taxon>Digenea</taxon>
        <taxon>Plagiorchiida</taxon>
        <taxon>Echinostomata</taxon>
        <taxon>Echinostomatoidea</taxon>
        <taxon>Fasciolidae</taxon>
        <taxon>Fasciola</taxon>
    </lineage>
</organism>
<name>A0A504YDK7_FASGI</name>